<protein>
    <submittedName>
        <fullName evidence="1">Uncharacterized protein</fullName>
    </submittedName>
</protein>
<dbReference type="Proteomes" id="UP001152622">
    <property type="component" value="Chromosome 2"/>
</dbReference>
<keyword evidence="2" id="KW-1185">Reference proteome</keyword>
<dbReference type="AlphaFoldDB" id="A0A9Q1G4Q4"/>
<comment type="caution">
    <text evidence="1">The sequence shown here is derived from an EMBL/GenBank/DDBJ whole genome shotgun (WGS) entry which is preliminary data.</text>
</comment>
<evidence type="ECO:0000313" key="2">
    <source>
        <dbReference type="Proteomes" id="UP001152622"/>
    </source>
</evidence>
<name>A0A9Q1G4Q4_SYNKA</name>
<evidence type="ECO:0000313" key="1">
    <source>
        <dbReference type="EMBL" id="KAJ8375427.1"/>
    </source>
</evidence>
<gene>
    <name evidence="1" type="ORF">SKAU_G00060070</name>
</gene>
<dbReference type="EMBL" id="JAINUF010000002">
    <property type="protein sequence ID" value="KAJ8375427.1"/>
    <property type="molecule type" value="Genomic_DNA"/>
</dbReference>
<proteinExistence type="predicted"/>
<organism evidence="1 2">
    <name type="scientific">Synaphobranchus kaupii</name>
    <name type="common">Kaup's arrowtooth eel</name>
    <dbReference type="NCBI Taxonomy" id="118154"/>
    <lineage>
        <taxon>Eukaryota</taxon>
        <taxon>Metazoa</taxon>
        <taxon>Chordata</taxon>
        <taxon>Craniata</taxon>
        <taxon>Vertebrata</taxon>
        <taxon>Euteleostomi</taxon>
        <taxon>Actinopterygii</taxon>
        <taxon>Neopterygii</taxon>
        <taxon>Teleostei</taxon>
        <taxon>Anguilliformes</taxon>
        <taxon>Synaphobranchidae</taxon>
        <taxon>Synaphobranchus</taxon>
    </lineage>
</organism>
<sequence length="140" mass="15992">MWHISFTSIRRMRLSSPDGEMGWEVVLKEMGLQDLELLKPPIGVGTEAGESTAATWRWYASMDETIGQNLYNQPPILVASAWVSPLETKPTASQPEERPGLAPKRQRVDPVLEFLERGCRDDEREERLIKLLENIVENFL</sequence>
<accession>A0A9Q1G4Q4</accession>
<reference evidence="1" key="1">
    <citation type="journal article" date="2023" name="Science">
        <title>Genome structures resolve the early diversification of teleost fishes.</title>
        <authorList>
            <person name="Parey E."/>
            <person name="Louis A."/>
            <person name="Montfort J."/>
            <person name="Bouchez O."/>
            <person name="Roques C."/>
            <person name="Iampietro C."/>
            <person name="Lluch J."/>
            <person name="Castinel A."/>
            <person name="Donnadieu C."/>
            <person name="Desvignes T."/>
            <person name="Floi Bucao C."/>
            <person name="Jouanno E."/>
            <person name="Wen M."/>
            <person name="Mejri S."/>
            <person name="Dirks R."/>
            <person name="Jansen H."/>
            <person name="Henkel C."/>
            <person name="Chen W.J."/>
            <person name="Zahm M."/>
            <person name="Cabau C."/>
            <person name="Klopp C."/>
            <person name="Thompson A.W."/>
            <person name="Robinson-Rechavi M."/>
            <person name="Braasch I."/>
            <person name="Lecointre G."/>
            <person name="Bobe J."/>
            <person name="Postlethwait J.H."/>
            <person name="Berthelot C."/>
            <person name="Roest Crollius H."/>
            <person name="Guiguen Y."/>
        </authorList>
    </citation>
    <scope>NUCLEOTIDE SEQUENCE</scope>
    <source>
        <strain evidence="1">WJC10195</strain>
    </source>
</reference>